<keyword evidence="7" id="KW-1185">Reference proteome</keyword>
<proteinExistence type="predicted"/>
<dbReference type="GO" id="GO:0006338">
    <property type="term" value="P:chromatin remodeling"/>
    <property type="evidence" value="ECO:0007669"/>
    <property type="project" value="InterPro"/>
</dbReference>
<keyword evidence="2" id="KW-0863">Zinc-finger</keyword>
<organism evidence="6 7">
    <name type="scientific">Venturia nashicola</name>
    <dbReference type="NCBI Taxonomy" id="86259"/>
    <lineage>
        <taxon>Eukaryota</taxon>
        <taxon>Fungi</taxon>
        <taxon>Dikarya</taxon>
        <taxon>Ascomycota</taxon>
        <taxon>Pezizomycotina</taxon>
        <taxon>Dothideomycetes</taxon>
        <taxon>Pleosporomycetidae</taxon>
        <taxon>Venturiales</taxon>
        <taxon>Venturiaceae</taxon>
        <taxon>Venturia</taxon>
    </lineage>
</organism>
<dbReference type="GO" id="GO:0005634">
    <property type="term" value="C:nucleus"/>
    <property type="evidence" value="ECO:0007669"/>
    <property type="project" value="UniProtKB-ARBA"/>
</dbReference>
<accession>A0A4Z1NTT9</accession>
<dbReference type="EMBL" id="SNSC02000023">
    <property type="protein sequence ID" value="TID14370.1"/>
    <property type="molecule type" value="Genomic_DNA"/>
</dbReference>
<protein>
    <submittedName>
        <fullName evidence="6">Hit finger domain</fullName>
    </submittedName>
</protein>
<evidence type="ECO:0000256" key="3">
    <source>
        <dbReference type="ARBA" id="ARBA00022833"/>
    </source>
</evidence>
<name>A0A4Z1NTT9_9PEZI</name>
<keyword evidence="1" id="KW-0479">Metal-binding</keyword>
<sequence length="289" mass="31024">MPQIQVLQTAHTAAPGWAYVVDTGHDPSKLAINPSGTRKGRAQRTITQNITDAPELSRRENVAFAKRLADLDKEGGKEIEIPSKYKGPVASWKSGGTGGKLTTNVRRILQSEKTFKHHLDDEEARLGMRSGTNAQVPAPVVAGRSRAAGLKRGSTSGIMGPPALPSPTTTSPTMTEDVAMTDAPLIPKTKSQPPSVQTNLTHRDTNEPLLQAHVPSLPTPGELEALVSAPPLSYNAARVAPPPASAPPQRKFCEMCGYWGRVKCLKCGQRVCGLDCKEAHDLDCKRKYA</sequence>
<keyword evidence="3" id="KW-0862">Zinc</keyword>
<evidence type="ECO:0000256" key="4">
    <source>
        <dbReference type="SAM" id="MobiDB-lite"/>
    </source>
</evidence>
<dbReference type="Pfam" id="PF04438">
    <property type="entry name" value="zf-HIT"/>
    <property type="match status" value="1"/>
</dbReference>
<dbReference type="OrthoDB" id="74807at2759"/>
<reference evidence="6 7" key="1">
    <citation type="submission" date="2019-04" db="EMBL/GenBank/DDBJ databases">
        <title>High contiguity whole genome sequence and gene annotation resource for two Venturia nashicola isolates.</title>
        <authorList>
            <person name="Prokchorchik M."/>
            <person name="Won K."/>
            <person name="Lee Y."/>
            <person name="Choi E.D."/>
            <person name="Segonzac C."/>
            <person name="Sohn K.H."/>
        </authorList>
    </citation>
    <scope>NUCLEOTIDE SEQUENCE [LARGE SCALE GENOMIC DNA]</scope>
    <source>
        <strain evidence="6 7">PRI2</strain>
    </source>
</reference>
<feature type="domain" description="HIT-type" evidence="5">
    <location>
        <begin position="249"/>
        <end position="277"/>
    </location>
</feature>
<evidence type="ECO:0000313" key="6">
    <source>
        <dbReference type="EMBL" id="TID14370.1"/>
    </source>
</evidence>
<dbReference type="InterPro" id="IPR039723">
    <property type="entry name" value="Vps71/ZNHIT1"/>
</dbReference>
<evidence type="ECO:0000256" key="1">
    <source>
        <dbReference type="ARBA" id="ARBA00022723"/>
    </source>
</evidence>
<evidence type="ECO:0000256" key="2">
    <source>
        <dbReference type="ARBA" id="ARBA00022771"/>
    </source>
</evidence>
<evidence type="ECO:0000259" key="5">
    <source>
        <dbReference type="Pfam" id="PF04438"/>
    </source>
</evidence>
<gene>
    <name evidence="6" type="ORF">E6O75_ATG09449</name>
</gene>
<dbReference type="PANTHER" id="PTHR13093">
    <property type="entry name" value="ZINC FINGER HIT DOMAIN CONTAINING PROTEIN 1"/>
    <property type="match status" value="1"/>
</dbReference>
<comment type="caution">
    <text evidence="6">The sequence shown here is derived from an EMBL/GenBank/DDBJ whole genome shotgun (WGS) entry which is preliminary data.</text>
</comment>
<feature type="region of interest" description="Disordered" evidence="4">
    <location>
        <begin position="151"/>
        <end position="172"/>
    </location>
</feature>
<dbReference type="AlphaFoldDB" id="A0A4Z1NTT9"/>
<dbReference type="Proteomes" id="UP000298493">
    <property type="component" value="Unassembled WGS sequence"/>
</dbReference>
<dbReference type="STRING" id="86259.A0A4Z1NTT9"/>
<dbReference type="InterPro" id="IPR007529">
    <property type="entry name" value="Znf_HIT"/>
</dbReference>
<dbReference type="CDD" id="cd21437">
    <property type="entry name" value="zf-HIT_ZNHIT1_like"/>
    <property type="match status" value="1"/>
</dbReference>
<dbReference type="GO" id="GO:0008270">
    <property type="term" value="F:zinc ion binding"/>
    <property type="evidence" value="ECO:0007669"/>
    <property type="project" value="UniProtKB-KW"/>
</dbReference>
<evidence type="ECO:0000313" key="7">
    <source>
        <dbReference type="Proteomes" id="UP000298493"/>
    </source>
</evidence>